<feature type="compositionally biased region" description="Acidic residues" evidence="1">
    <location>
        <begin position="292"/>
        <end position="301"/>
    </location>
</feature>
<dbReference type="EMBL" id="JAKLMC020000014">
    <property type="protein sequence ID" value="KAK5952784.1"/>
    <property type="molecule type" value="Genomic_DNA"/>
</dbReference>
<gene>
    <name evidence="2" type="ORF">OHC33_006377</name>
</gene>
<protein>
    <submittedName>
        <fullName evidence="2">Uncharacterized protein</fullName>
    </submittedName>
</protein>
<name>A0AAN8ED41_9EURO</name>
<reference evidence="2 3" key="1">
    <citation type="submission" date="2022-12" db="EMBL/GenBank/DDBJ databases">
        <title>Genomic features and morphological characterization of a novel Knufia sp. strain isolated from spacecraft assembly facility.</title>
        <authorList>
            <person name="Teixeira M."/>
            <person name="Chander A.M."/>
            <person name="Stajich J.E."/>
            <person name="Venkateswaran K."/>
        </authorList>
    </citation>
    <scope>NUCLEOTIDE SEQUENCE [LARGE SCALE GENOMIC DNA]</scope>
    <source>
        <strain evidence="2 3">FJI-L2-BK-P2</strain>
    </source>
</reference>
<feature type="region of interest" description="Disordered" evidence="1">
    <location>
        <begin position="328"/>
        <end position="347"/>
    </location>
</feature>
<organism evidence="2 3">
    <name type="scientific">Knufia fluminis</name>
    <dbReference type="NCBI Taxonomy" id="191047"/>
    <lineage>
        <taxon>Eukaryota</taxon>
        <taxon>Fungi</taxon>
        <taxon>Dikarya</taxon>
        <taxon>Ascomycota</taxon>
        <taxon>Pezizomycotina</taxon>
        <taxon>Eurotiomycetes</taxon>
        <taxon>Chaetothyriomycetidae</taxon>
        <taxon>Chaetothyriales</taxon>
        <taxon>Trichomeriaceae</taxon>
        <taxon>Knufia</taxon>
    </lineage>
</organism>
<sequence>MSSEVAFQTAYGGLSIRDYHGPFFSAGNIAFEYAIDGRPLKRMRIAANVPSPVTTAHTSRPPPEELVSAQSLNGHFPTHKATVQAEEQEQQRPQSVPPQTKRGRKKKSEQKPQQGSWIQESFAFPAQQTWLKVKPRHRKAAVEVEAVREVAAPSSAAPDEGEALCLDKHADRIAALIAQKRQENESKLFRERMSLQQRLHRGEADDKDKLIAASHDELKRKMELSAKGIFEEQPPNGKEPASIPDKPQPPSPHIPSQGSSVSFNPNRAPPVAANTPAPAVLQPRDLEREVSSDDETDELDVDGGICGGEQDESDTEDLADTIRLSRPAGLQQAPAMNAPPTYPPPGQPAYYQTQTAFTAQTFAFSNAPSQPQATQFFLTQPRFTNQRQHNPHLWQSQPEQGAPSQQWTSQMFKALPSTSTPVLETTEIANDTQHADFDEQNLTFDLFGSSVTSDMYGSFPSYALPPIDTSSIEEPPPPILRSNMNMFTRQTRENGVIGGNNNYLEPGGEGGRRRNMFDART</sequence>
<comment type="caution">
    <text evidence="2">The sequence shown here is derived from an EMBL/GenBank/DDBJ whole genome shotgun (WGS) entry which is preliminary data.</text>
</comment>
<feature type="compositionally biased region" description="Polar residues" evidence="1">
    <location>
        <begin position="254"/>
        <end position="263"/>
    </location>
</feature>
<accession>A0AAN8ED41</accession>
<feature type="compositionally biased region" description="Low complexity" evidence="1">
    <location>
        <begin position="264"/>
        <end position="279"/>
    </location>
</feature>
<evidence type="ECO:0000313" key="2">
    <source>
        <dbReference type="EMBL" id="KAK5952784.1"/>
    </source>
</evidence>
<proteinExistence type="predicted"/>
<feature type="region of interest" description="Disordered" evidence="1">
    <location>
        <begin position="82"/>
        <end position="119"/>
    </location>
</feature>
<feature type="region of interest" description="Disordered" evidence="1">
    <location>
        <begin position="222"/>
        <end position="317"/>
    </location>
</feature>
<dbReference type="AlphaFoldDB" id="A0AAN8ED41"/>
<evidence type="ECO:0000313" key="3">
    <source>
        <dbReference type="Proteomes" id="UP001316803"/>
    </source>
</evidence>
<dbReference type="Proteomes" id="UP001316803">
    <property type="component" value="Unassembled WGS sequence"/>
</dbReference>
<feature type="region of interest" description="Disordered" evidence="1">
    <location>
        <begin position="387"/>
        <end position="407"/>
    </location>
</feature>
<keyword evidence="3" id="KW-1185">Reference proteome</keyword>
<evidence type="ECO:0000256" key="1">
    <source>
        <dbReference type="SAM" id="MobiDB-lite"/>
    </source>
</evidence>